<protein>
    <submittedName>
        <fullName evidence="1">Uncharacterized protein</fullName>
    </submittedName>
</protein>
<dbReference type="EMBL" id="AAOF01000004">
    <property type="protein sequence ID" value="EAR22107.1"/>
    <property type="molecule type" value="Genomic_DNA"/>
</dbReference>
<organism evidence="1 2">
    <name type="scientific">Nitrococcus mobilis Nb-231</name>
    <dbReference type="NCBI Taxonomy" id="314278"/>
    <lineage>
        <taxon>Bacteria</taxon>
        <taxon>Pseudomonadati</taxon>
        <taxon>Pseudomonadota</taxon>
        <taxon>Gammaproteobacteria</taxon>
        <taxon>Chromatiales</taxon>
        <taxon>Ectothiorhodospiraceae</taxon>
        <taxon>Nitrococcus</taxon>
    </lineage>
</organism>
<dbReference type="eggNOG" id="ENOG5033R1A">
    <property type="taxonomic scope" value="Bacteria"/>
</dbReference>
<sequence>MRFVANLRNETIEAFATESIQPRAYLLSSHRLTPATLKAAEKIRALGLPLFADNGTKPMIDATIDHFAEPAKRLRTEVKQLRKALGHVPRGAGVPAVLRDRASRLAQAVLDHTLETSEAIDAEALLTTQLSMLPTDLIAQEDFATACLIALDLERETTGWRVSRFDTRNRRTLRLWKRVANDTRCKGIRVHAVLSAMDYNTARSAGRLAARAGVRHAAVGIAGITRDPSATDFFVMETKSIRLARPVPRRYVRLAQIIRGFAEGFGEAGRPPESFHCLGLGAPYLFPVTAAALAEATRATTDATSPIHAAVRDRVLYDPVKDGDRASTKEIVDRIVRGGDWPFLSPFTRAFREKFGHDPEAARKAWAALGKPAITRQLLEVASPLTASLPLFADADDEVRKIAARAWIAHNHWVLGAIADSLPNEKGRRDLALSVIDRLLSNPPTMTTRGLAAAREVILSD</sequence>
<gene>
    <name evidence="1" type="ORF">NB231_04340</name>
</gene>
<dbReference type="Proteomes" id="UP000003374">
    <property type="component" value="Unassembled WGS sequence"/>
</dbReference>
<comment type="caution">
    <text evidence="1">The sequence shown here is derived from an EMBL/GenBank/DDBJ whole genome shotgun (WGS) entry which is preliminary data.</text>
</comment>
<proteinExistence type="predicted"/>
<evidence type="ECO:0000313" key="2">
    <source>
        <dbReference type="Proteomes" id="UP000003374"/>
    </source>
</evidence>
<accession>A4BPV2</accession>
<reference evidence="1 2" key="1">
    <citation type="submission" date="2006-02" db="EMBL/GenBank/DDBJ databases">
        <authorList>
            <person name="Waterbury J."/>
            <person name="Ferriera S."/>
            <person name="Johnson J."/>
            <person name="Kravitz S."/>
            <person name="Halpern A."/>
            <person name="Remington K."/>
            <person name="Beeson K."/>
            <person name="Tran B."/>
            <person name="Rogers Y.-H."/>
            <person name="Friedman R."/>
            <person name="Venter J.C."/>
        </authorList>
    </citation>
    <scope>NUCLEOTIDE SEQUENCE [LARGE SCALE GENOMIC DNA]</scope>
    <source>
        <strain evidence="1 2">Nb-231</strain>
    </source>
</reference>
<dbReference type="AlphaFoldDB" id="A4BPV2"/>
<dbReference type="OrthoDB" id="7804288at2"/>
<evidence type="ECO:0000313" key="1">
    <source>
        <dbReference type="EMBL" id="EAR22107.1"/>
    </source>
</evidence>
<dbReference type="RefSeq" id="WP_005000051.1">
    <property type="nucleotide sequence ID" value="NZ_CH672427.1"/>
</dbReference>
<keyword evidence="2" id="KW-1185">Reference proteome</keyword>
<name>A4BPV2_9GAMM</name>
<dbReference type="HOGENOM" id="CLU_592915_0_0_6"/>